<feature type="compositionally biased region" description="Basic and acidic residues" evidence="1">
    <location>
        <begin position="92"/>
        <end position="116"/>
    </location>
</feature>
<dbReference type="Proteomes" id="UP000287224">
    <property type="component" value="Unassembled WGS sequence"/>
</dbReference>
<evidence type="ECO:0000256" key="1">
    <source>
        <dbReference type="SAM" id="MobiDB-lite"/>
    </source>
</evidence>
<organism evidence="2 3">
    <name type="scientific">Dictyobacter aurantiacus</name>
    <dbReference type="NCBI Taxonomy" id="1936993"/>
    <lineage>
        <taxon>Bacteria</taxon>
        <taxon>Bacillati</taxon>
        <taxon>Chloroflexota</taxon>
        <taxon>Ktedonobacteria</taxon>
        <taxon>Ktedonobacterales</taxon>
        <taxon>Dictyobacteraceae</taxon>
        <taxon>Dictyobacter</taxon>
    </lineage>
</organism>
<feature type="compositionally biased region" description="Low complexity" evidence="1">
    <location>
        <begin position="78"/>
        <end position="91"/>
    </location>
</feature>
<accession>A0A401ZJM7</accession>
<comment type="caution">
    <text evidence="2">The sequence shown here is derived from an EMBL/GenBank/DDBJ whole genome shotgun (WGS) entry which is preliminary data.</text>
</comment>
<name>A0A401ZJM7_9CHLR</name>
<gene>
    <name evidence="2" type="ORF">KDAU_43570</name>
</gene>
<dbReference type="AlphaFoldDB" id="A0A401ZJM7"/>
<sequence length="178" mass="19296">MMSDLNDRIEEEIRRGKYVEEALRRNTDISSPVHEMEPPAPLVENDTPENAEAGRPVQRIQPRGGAPRGEQEQQPGSAVTDTAQDDMQAAQRQDKRRGERQGDDIKLGDVSKREGEPVYQREQGSNMGGVNTSDSTPETGRTSPTHAGSANSRERGSENIADMSETGGDPPAGGSDRA</sequence>
<evidence type="ECO:0000313" key="3">
    <source>
        <dbReference type="Proteomes" id="UP000287224"/>
    </source>
</evidence>
<keyword evidence="3" id="KW-1185">Reference proteome</keyword>
<proteinExistence type="predicted"/>
<protein>
    <submittedName>
        <fullName evidence="2">Uncharacterized protein</fullName>
    </submittedName>
</protein>
<evidence type="ECO:0000313" key="2">
    <source>
        <dbReference type="EMBL" id="GCE07028.1"/>
    </source>
</evidence>
<reference evidence="3" key="1">
    <citation type="submission" date="2018-12" db="EMBL/GenBank/DDBJ databases">
        <title>Tengunoibacter tsumagoiensis gen. nov., sp. nov., Dictyobacter kobayashii sp. nov., D. alpinus sp. nov., and D. joshuensis sp. nov. and description of Dictyobacteraceae fam. nov. within the order Ktedonobacterales isolated from Tengu-no-mugimeshi.</title>
        <authorList>
            <person name="Wang C.M."/>
            <person name="Zheng Y."/>
            <person name="Sakai Y."/>
            <person name="Toyoda A."/>
            <person name="Minakuchi Y."/>
            <person name="Abe K."/>
            <person name="Yokota A."/>
            <person name="Yabe S."/>
        </authorList>
    </citation>
    <scope>NUCLEOTIDE SEQUENCE [LARGE SCALE GENOMIC DNA]</scope>
    <source>
        <strain evidence="3">S-27</strain>
    </source>
</reference>
<feature type="region of interest" description="Disordered" evidence="1">
    <location>
        <begin position="24"/>
        <end position="178"/>
    </location>
</feature>
<dbReference type="EMBL" id="BIFQ01000001">
    <property type="protein sequence ID" value="GCE07028.1"/>
    <property type="molecule type" value="Genomic_DNA"/>
</dbReference>
<feature type="compositionally biased region" description="Polar residues" evidence="1">
    <location>
        <begin position="122"/>
        <end position="151"/>
    </location>
</feature>